<protein>
    <recommendedName>
        <fullName evidence="1">peptidyl-tRNA hydrolase</fullName>
        <ecNumber evidence="1">3.1.1.29</ecNumber>
    </recommendedName>
</protein>
<reference evidence="5" key="1">
    <citation type="submission" date="2017-01" db="EMBL/GenBank/DDBJ databases">
        <title>Comparative genomics of anhydrobiosis in the tardigrade Hypsibius dujardini.</title>
        <authorList>
            <person name="Yoshida Y."/>
            <person name="Koutsovoulos G."/>
            <person name="Laetsch D."/>
            <person name="Stevens L."/>
            <person name="Kumar S."/>
            <person name="Horikawa D."/>
            <person name="Ishino K."/>
            <person name="Komine S."/>
            <person name="Tomita M."/>
            <person name="Blaxter M."/>
            <person name="Arakawa K."/>
        </authorList>
    </citation>
    <scope>NUCLEOTIDE SEQUENCE [LARGE SCALE GENOMIC DNA]</scope>
    <source>
        <strain evidence="5">Z151</strain>
    </source>
</reference>
<sequence length="174" mass="19509">METRRGRSSCLFSERNNYFISSFLPDPVDFPPGKMEEGGKDQLIQYLILRGDLKWPVGSLVAQGAHAASAALHIFREDSQTQRFLADLDRMHVCVLKVPDEVALSSLADQLKEKDIGFKLWIEQPENVATCLATKPYMKSAVSSFFAHLKLFRGLHPVGFLPETSSTPSRSRLI</sequence>
<comment type="catalytic activity">
    <reaction evidence="3">
        <text>an N-acyl-L-alpha-aminoacyl-tRNA + H2O = an N-acyl-L-amino acid + a tRNA + H(+)</text>
        <dbReference type="Rhea" id="RHEA:54448"/>
        <dbReference type="Rhea" id="RHEA-COMP:10123"/>
        <dbReference type="Rhea" id="RHEA-COMP:13883"/>
        <dbReference type="ChEBI" id="CHEBI:15377"/>
        <dbReference type="ChEBI" id="CHEBI:15378"/>
        <dbReference type="ChEBI" id="CHEBI:59874"/>
        <dbReference type="ChEBI" id="CHEBI:78442"/>
        <dbReference type="ChEBI" id="CHEBI:138191"/>
        <dbReference type="EC" id="3.1.1.29"/>
    </reaction>
</comment>
<evidence type="ECO:0000256" key="1">
    <source>
        <dbReference type="ARBA" id="ARBA00013260"/>
    </source>
</evidence>
<dbReference type="EC" id="3.1.1.29" evidence="1"/>
<dbReference type="PANTHER" id="PTHR46194">
    <property type="entry name" value="PEPTIDYL-TRNA HYDROLASE PTRHD1-RELATED"/>
    <property type="match status" value="1"/>
</dbReference>
<evidence type="ECO:0000313" key="4">
    <source>
        <dbReference type="EMBL" id="OQV22148.1"/>
    </source>
</evidence>
<dbReference type="Gene3D" id="3.40.1490.10">
    <property type="entry name" value="Bit1"/>
    <property type="match status" value="1"/>
</dbReference>
<dbReference type="InterPro" id="IPR002833">
    <property type="entry name" value="PTH2"/>
</dbReference>
<keyword evidence="2 4" id="KW-0378">Hydrolase</keyword>
<evidence type="ECO:0000256" key="2">
    <source>
        <dbReference type="ARBA" id="ARBA00022801"/>
    </source>
</evidence>
<dbReference type="InterPro" id="IPR042237">
    <property type="entry name" value="PTRHD1"/>
</dbReference>
<dbReference type="SUPFAM" id="SSF102462">
    <property type="entry name" value="Peptidyl-tRNA hydrolase II"/>
    <property type="match status" value="1"/>
</dbReference>
<dbReference type="EMBL" id="MTYJ01000019">
    <property type="protein sequence ID" value="OQV22148.1"/>
    <property type="molecule type" value="Genomic_DNA"/>
</dbReference>
<dbReference type="Proteomes" id="UP000192578">
    <property type="component" value="Unassembled WGS sequence"/>
</dbReference>
<dbReference type="InterPro" id="IPR023476">
    <property type="entry name" value="Pep_tRNA_hydro_II_dom_sf"/>
</dbReference>
<dbReference type="AlphaFoldDB" id="A0A1W0X3Y9"/>
<organism evidence="4 5">
    <name type="scientific">Hypsibius exemplaris</name>
    <name type="common">Freshwater tardigrade</name>
    <dbReference type="NCBI Taxonomy" id="2072580"/>
    <lineage>
        <taxon>Eukaryota</taxon>
        <taxon>Metazoa</taxon>
        <taxon>Ecdysozoa</taxon>
        <taxon>Tardigrada</taxon>
        <taxon>Eutardigrada</taxon>
        <taxon>Parachela</taxon>
        <taxon>Hypsibioidea</taxon>
        <taxon>Hypsibiidae</taxon>
        <taxon>Hypsibius</taxon>
    </lineage>
</organism>
<proteinExistence type="predicted"/>
<comment type="caution">
    <text evidence="4">The sequence shown here is derived from an EMBL/GenBank/DDBJ whole genome shotgun (WGS) entry which is preliminary data.</text>
</comment>
<gene>
    <name evidence="4" type="ORF">BV898_03995</name>
</gene>
<dbReference type="Pfam" id="PF01981">
    <property type="entry name" value="PTH2"/>
    <property type="match status" value="1"/>
</dbReference>
<keyword evidence="5" id="KW-1185">Reference proteome</keyword>
<evidence type="ECO:0000313" key="5">
    <source>
        <dbReference type="Proteomes" id="UP000192578"/>
    </source>
</evidence>
<dbReference type="GO" id="GO:0004045">
    <property type="term" value="F:peptidyl-tRNA hydrolase activity"/>
    <property type="evidence" value="ECO:0007669"/>
    <property type="project" value="UniProtKB-EC"/>
</dbReference>
<accession>A0A1W0X3Y9</accession>
<dbReference type="PANTHER" id="PTHR46194:SF1">
    <property type="entry name" value="PEPTIDYL-TRNA HYDROLASE PTRHD1-RELATED"/>
    <property type="match status" value="1"/>
</dbReference>
<name>A0A1W0X3Y9_HYPEX</name>
<evidence type="ECO:0000256" key="3">
    <source>
        <dbReference type="ARBA" id="ARBA00048707"/>
    </source>
</evidence>
<dbReference type="OrthoDB" id="201213at2759"/>